<evidence type="ECO:0000313" key="3">
    <source>
        <dbReference type="Proteomes" id="UP000219439"/>
    </source>
</evidence>
<reference evidence="2 3" key="1">
    <citation type="submission" date="2017-09" db="EMBL/GenBank/DDBJ databases">
        <authorList>
            <person name="Ehlers B."/>
            <person name="Leendertz F.H."/>
        </authorList>
    </citation>
    <scope>NUCLEOTIDE SEQUENCE [LARGE SCALE GENOMIC DNA]</scope>
    <source>
        <strain evidence="2 3">DSM 18289</strain>
    </source>
</reference>
<proteinExistence type="predicted"/>
<dbReference type="AlphaFoldDB" id="A0A285N879"/>
<feature type="transmembrane region" description="Helical" evidence="1">
    <location>
        <begin position="17"/>
        <end position="39"/>
    </location>
</feature>
<dbReference type="RefSeq" id="WP_170955876.1">
    <property type="nucleotide sequence ID" value="NZ_OBEL01000001.1"/>
</dbReference>
<accession>A0A285N879</accession>
<name>A0A285N879_9HYPH</name>
<keyword evidence="1" id="KW-0472">Membrane</keyword>
<keyword evidence="3" id="KW-1185">Reference proteome</keyword>
<dbReference type="InterPro" id="IPR008620">
    <property type="entry name" value="FixH"/>
</dbReference>
<sequence>MANQQQKPQKELTGKHVLMWVLGFFGVMFIANGFFVYYANISWPGVEVESSYKEGQIYDQKLAEAKEQQLRAWHIDAQLKRSAGDVLLVIEAKDKLGNALNGLLIKAEVGRPITEAQDHKLDLTEKGDGIYMTSLGSLDSGRWRVKLEAFEKDVLKFKSVGQTTLE</sequence>
<evidence type="ECO:0000313" key="2">
    <source>
        <dbReference type="EMBL" id="SNZ05113.1"/>
    </source>
</evidence>
<dbReference type="EMBL" id="OBEL01000001">
    <property type="protein sequence ID" value="SNZ05113.1"/>
    <property type="molecule type" value="Genomic_DNA"/>
</dbReference>
<protein>
    <submittedName>
        <fullName evidence="2">Nitrogen fixation protein FixH</fullName>
    </submittedName>
</protein>
<dbReference type="Pfam" id="PF05751">
    <property type="entry name" value="FixH"/>
    <property type="match status" value="1"/>
</dbReference>
<dbReference type="Proteomes" id="UP000219439">
    <property type="component" value="Unassembled WGS sequence"/>
</dbReference>
<gene>
    <name evidence="2" type="ORF">SAMN06265368_0036</name>
</gene>
<keyword evidence="1" id="KW-0812">Transmembrane</keyword>
<organism evidence="2 3">
    <name type="scientific">Cohaesibacter gelatinilyticus</name>
    <dbReference type="NCBI Taxonomy" id="372072"/>
    <lineage>
        <taxon>Bacteria</taxon>
        <taxon>Pseudomonadati</taxon>
        <taxon>Pseudomonadota</taxon>
        <taxon>Alphaproteobacteria</taxon>
        <taxon>Hyphomicrobiales</taxon>
        <taxon>Cohaesibacteraceae</taxon>
    </lineage>
</organism>
<evidence type="ECO:0000256" key="1">
    <source>
        <dbReference type="SAM" id="Phobius"/>
    </source>
</evidence>
<keyword evidence="1" id="KW-1133">Transmembrane helix</keyword>